<sequence>RERTPIKATIPKLLHFVSSYLRINKELLDVIYNLNFDEGDHNENFNVDLLYTKAGNDGADDGILSFSRGHRNAVDVDGLTVLDIDLLLRLCFSSAAFCVDPQDHEFADCIEEIDWQHLISVFMDSTEKSCTIR</sequence>
<protein>
    <submittedName>
        <fullName evidence="3">FBD domain-containing protein</fullName>
    </submittedName>
</protein>
<organism evidence="2 3">
    <name type="scientific">Toxocara canis</name>
    <name type="common">Canine roundworm</name>
    <dbReference type="NCBI Taxonomy" id="6265"/>
    <lineage>
        <taxon>Eukaryota</taxon>
        <taxon>Metazoa</taxon>
        <taxon>Ecdysozoa</taxon>
        <taxon>Nematoda</taxon>
        <taxon>Chromadorea</taxon>
        <taxon>Rhabditida</taxon>
        <taxon>Spirurina</taxon>
        <taxon>Ascaridomorpha</taxon>
        <taxon>Ascaridoidea</taxon>
        <taxon>Toxocaridae</taxon>
        <taxon>Toxocara</taxon>
    </lineage>
</organism>
<evidence type="ECO:0000313" key="1">
    <source>
        <dbReference type="EMBL" id="VDM40990.1"/>
    </source>
</evidence>
<evidence type="ECO:0000313" key="2">
    <source>
        <dbReference type="Proteomes" id="UP000050794"/>
    </source>
</evidence>
<name>A0A183UME9_TOXCA</name>
<evidence type="ECO:0000313" key="3">
    <source>
        <dbReference type="WBParaSite" id="TCNE_0000966901-mRNA-1"/>
    </source>
</evidence>
<dbReference type="AlphaFoldDB" id="A0A183UME9"/>
<reference evidence="1 2" key="2">
    <citation type="submission" date="2018-11" db="EMBL/GenBank/DDBJ databases">
        <authorList>
            <consortium name="Pathogen Informatics"/>
        </authorList>
    </citation>
    <scope>NUCLEOTIDE SEQUENCE [LARGE SCALE GENOMIC DNA]</scope>
</reference>
<accession>A0A183UME9</accession>
<gene>
    <name evidence="1" type="ORF">TCNE_LOCUS9669</name>
</gene>
<keyword evidence="2" id="KW-1185">Reference proteome</keyword>
<dbReference type="WBParaSite" id="TCNE_0000966901-mRNA-1">
    <property type="protein sequence ID" value="TCNE_0000966901-mRNA-1"/>
    <property type="gene ID" value="TCNE_0000966901"/>
</dbReference>
<dbReference type="Proteomes" id="UP000050794">
    <property type="component" value="Unassembled WGS sequence"/>
</dbReference>
<proteinExistence type="predicted"/>
<reference evidence="3" key="1">
    <citation type="submission" date="2016-06" db="UniProtKB">
        <authorList>
            <consortium name="WormBaseParasite"/>
        </authorList>
    </citation>
    <scope>IDENTIFICATION</scope>
</reference>
<dbReference type="EMBL" id="UYWY01020244">
    <property type="protein sequence ID" value="VDM40990.1"/>
    <property type="molecule type" value="Genomic_DNA"/>
</dbReference>